<keyword evidence="4 7" id="KW-1133">Transmembrane helix</keyword>
<evidence type="ECO:0000256" key="4">
    <source>
        <dbReference type="ARBA" id="ARBA00022989"/>
    </source>
</evidence>
<feature type="transmembrane region" description="Helical" evidence="7">
    <location>
        <begin position="330"/>
        <end position="354"/>
    </location>
</feature>
<feature type="transmembrane region" description="Helical" evidence="7">
    <location>
        <begin position="374"/>
        <end position="392"/>
    </location>
</feature>
<dbReference type="GO" id="GO:0005886">
    <property type="term" value="C:plasma membrane"/>
    <property type="evidence" value="ECO:0007669"/>
    <property type="project" value="UniProtKB-SubCell"/>
</dbReference>
<evidence type="ECO:0000256" key="6">
    <source>
        <dbReference type="ARBA" id="ARBA00038076"/>
    </source>
</evidence>
<organism evidence="10 11">
    <name type="scientific">Sinimarinibacterium flocculans</name>
    <dbReference type="NCBI Taxonomy" id="985250"/>
    <lineage>
        <taxon>Bacteria</taxon>
        <taxon>Pseudomonadati</taxon>
        <taxon>Pseudomonadota</taxon>
        <taxon>Gammaproteobacteria</taxon>
        <taxon>Nevskiales</taxon>
        <taxon>Nevskiaceae</taxon>
        <taxon>Sinimarinibacterium</taxon>
    </lineage>
</organism>
<dbReference type="OrthoDB" id="9770036at2"/>
<dbReference type="AlphaFoldDB" id="A0A318E2T5"/>
<proteinExistence type="inferred from homology"/>
<keyword evidence="5 7" id="KW-0472">Membrane</keyword>
<evidence type="ECO:0000259" key="9">
    <source>
        <dbReference type="Pfam" id="PF12704"/>
    </source>
</evidence>
<feature type="domain" description="MacB-like periplasmic core" evidence="9">
    <location>
        <begin position="21"/>
        <end position="249"/>
    </location>
</feature>
<dbReference type="PANTHER" id="PTHR30572:SF4">
    <property type="entry name" value="ABC TRANSPORTER PERMEASE YTRF"/>
    <property type="match status" value="1"/>
</dbReference>
<accession>A0A318E2T5</accession>
<evidence type="ECO:0000313" key="10">
    <source>
        <dbReference type="EMBL" id="PXV65197.1"/>
    </source>
</evidence>
<evidence type="ECO:0000256" key="5">
    <source>
        <dbReference type="ARBA" id="ARBA00023136"/>
    </source>
</evidence>
<evidence type="ECO:0000256" key="2">
    <source>
        <dbReference type="ARBA" id="ARBA00022475"/>
    </source>
</evidence>
<reference evidence="10 11" key="1">
    <citation type="submission" date="2018-04" db="EMBL/GenBank/DDBJ databases">
        <title>Genomic Encyclopedia of Type Strains, Phase IV (KMG-IV): sequencing the most valuable type-strain genomes for metagenomic binning, comparative biology and taxonomic classification.</title>
        <authorList>
            <person name="Goeker M."/>
        </authorList>
    </citation>
    <scope>NUCLEOTIDE SEQUENCE [LARGE SCALE GENOMIC DNA]</scope>
    <source>
        <strain evidence="10 11">DSM 104150</strain>
    </source>
</reference>
<comment type="similarity">
    <text evidence="6">Belongs to the ABC-4 integral membrane protein family.</text>
</comment>
<feature type="transmembrane region" description="Helical" evidence="7">
    <location>
        <begin position="21"/>
        <end position="41"/>
    </location>
</feature>
<keyword evidence="3 7" id="KW-0812">Transmembrane</keyword>
<keyword evidence="2" id="KW-1003">Cell membrane</keyword>
<dbReference type="Proteomes" id="UP000248330">
    <property type="component" value="Unassembled WGS sequence"/>
</dbReference>
<dbReference type="RefSeq" id="WP_110266242.1">
    <property type="nucleotide sequence ID" value="NZ_CAKZQT010000018.1"/>
</dbReference>
<comment type="caution">
    <text evidence="10">The sequence shown here is derived from an EMBL/GenBank/DDBJ whole genome shotgun (WGS) entry which is preliminary data.</text>
</comment>
<dbReference type="InterPro" id="IPR050250">
    <property type="entry name" value="Macrolide_Exporter_MacB"/>
</dbReference>
<sequence length="409" mass="42782">MSPLAVLRIAVRALARNKLRSFLTALGIIIGVAAVIAMVSIGEGAKARVAQTIESMGSNLLVVRGGSSSGGGVRGGFDSQPTLTWDDLDAIRDELPSVRYAAPLLGTGAEVIADGANWTTQVQGTTPAYFAIRNWDVALGTLFTESDVASAAKVVLLGRTVADELYGAGSDPLGQTVRVRNAPFTVVGVLQSKGQSGWGRDNDDAVFVPVSTYQSRIEGGLSKFVAGQLMIGAYSTEGTQAAETQIRALLRERHRLAPNAEDDFSIRNLAEMASAATESTQTMTALLAGIAFVSLVVGGIGIMNIMLVSVTERTREIGVRMAVGARPGDILAQFLVESLVLSVVGGIVGVALGIGTAQQLAERFGWSLLVRADIVVLAVGISGLVGVAFGLYPARRASRLDPIEALRFE</sequence>
<evidence type="ECO:0000259" key="8">
    <source>
        <dbReference type="Pfam" id="PF02687"/>
    </source>
</evidence>
<evidence type="ECO:0000256" key="1">
    <source>
        <dbReference type="ARBA" id="ARBA00004651"/>
    </source>
</evidence>
<evidence type="ECO:0000313" key="11">
    <source>
        <dbReference type="Proteomes" id="UP000248330"/>
    </source>
</evidence>
<comment type="subcellular location">
    <subcellularLocation>
        <location evidence="1">Cell membrane</location>
        <topology evidence="1">Multi-pass membrane protein</topology>
    </subcellularLocation>
</comment>
<dbReference type="Pfam" id="PF12704">
    <property type="entry name" value="MacB_PCD"/>
    <property type="match status" value="1"/>
</dbReference>
<dbReference type="GO" id="GO:0022857">
    <property type="term" value="F:transmembrane transporter activity"/>
    <property type="evidence" value="ECO:0007669"/>
    <property type="project" value="TreeGrafter"/>
</dbReference>
<feature type="domain" description="ABC3 transporter permease C-terminal" evidence="8">
    <location>
        <begin position="290"/>
        <end position="402"/>
    </location>
</feature>
<keyword evidence="11" id="KW-1185">Reference proteome</keyword>
<dbReference type="EMBL" id="QICN01000010">
    <property type="protein sequence ID" value="PXV65197.1"/>
    <property type="molecule type" value="Genomic_DNA"/>
</dbReference>
<evidence type="ECO:0000256" key="7">
    <source>
        <dbReference type="SAM" id="Phobius"/>
    </source>
</evidence>
<dbReference type="Pfam" id="PF02687">
    <property type="entry name" value="FtsX"/>
    <property type="match status" value="1"/>
</dbReference>
<feature type="transmembrane region" description="Helical" evidence="7">
    <location>
        <begin position="286"/>
        <end position="310"/>
    </location>
</feature>
<dbReference type="InterPro" id="IPR003838">
    <property type="entry name" value="ABC3_permease_C"/>
</dbReference>
<gene>
    <name evidence="10" type="ORF">C8D93_11015</name>
</gene>
<dbReference type="InterPro" id="IPR025857">
    <property type="entry name" value="MacB_PCD"/>
</dbReference>
<name>A0A318E2T5_9GAMM</name>
<evidence type="ECO:0000256" key="3">
    <source>
        <dbReference type="ARBA" id="ARBA00022692"/>
    </source>
</evidence>
<dbReference type="PANTHER" id="PTHR30572">
    <property type="entry name" value="MEMBRANE COMPONENT OF TRANSPORTER-RELATED"/>
    <property type="match status" value="1"/>
</dbReference>
<protein>
    <submittedName>
        <fullName evidence="10">Putative ABC transport system permease protein</fullName>
    </submittedName>
</protein>